<proteinExistence type="predicted"/>
<dbReference type="RefSeq" id="WP_380076991.1">
    <property type="nucleotide sequence ID" value="NZ_JBHSGO010000005.1"/>
</dbReference>
<evidence type="ECO:0000256" key="6">
    <source>
        <dbReference type="ARBA" id="ARBA00022679"/>
    </source>
</evidence>
<evidence type="ECO:0000256" key="1">
    <source>
        <dbReference type="ARBA" id="ARBA00001966"/>
    </source>
</evidence>
<evidence type="ECO:0000256" key="7">
    <source>
        <dbReference type="ARBA" id="ARBA00022723"/>
    </source>
</evidence>
<dbReference type="EC" id="2.5.1.72" evidence="3 10"/>
<keyword evidence="5" id="KW-0662">Pyridine nucleotide biosynthesis</keyword>
<dbReference type="NCBIfam" id="TIGR00550">
    <property type="entry name" value="nadA"/>
    <property type="match status" value="1"/>
</dbReference>
<comment type="cofactor">
    <cofactor evidence="1">
        <name>[4Fe-4S] cluster</name>
        <dbReference type="ChEBI" id="CHEBI:49883"/>
    </cofactor>
</comment>
<dbReference type="PANTHER" id="PTHR30573:SF0">
    <property type="entry name" value="QUINOLINATE SYNTHASE, CHLOROPLASTIC"/>
    <property type="match status" value="1"/>
</dbReference>
<dbReference type="Pfam" id="PF02445">
    <property type="entry name" value="NadA"/>
    <property type="match status" value="1"/>
</dbReference>
<keyword evidence="12" id="KW-1185">Reference proteome</keyword>
<comment type="pathway">
    <text evidence="2">Cofactor biosynthesis; NAD(+) biosynthesis; quinolinate from iminoaspartate: step 1/1.</text>
</comment>
<keyword evidence="7" id="KW-0479">Metal-binding</keyword>
<evidence type="ECO:0000256" key="2">
    <source>
        <dbReference type="ARBA" id="ARBA00005065"/>
    </source>
</evidence>
<keyword evidence="6 11" id="KW-0808">Transferase</keyword>
<keyword evidence="9" id="KW-0411">Iron-sulfur</keyword>
<reference evidence="12" key="1">
    <citation type="journal article" date="2019" name="Int. J. Syst. Evol. Microbiol.">
        <title>The Global Catalogue of Microorganisms (GCM) 10K type strain sequencing project: providing services to taxonomists for standard genome sequencing and annotation.</title>
        <authorList>
            <consortium name="The Broad Institute Genomics Platform"/>
            <consortium name="The Broad Institute Genome Sequencing Center for Infectious Disease"/>
            <person name="Wu L."/>
            <person name="Ma J."/>
        </authorList>
    </citation>
    <scope>NUCLEOTIDE SEQUENCE [LARGE SCALE GENOMIC DNA]</scope>
    <source>
        <strain evidence="12">CGMCC 4.7357</strain>
    </source>
</reference>
<evidence type="ECO:0000256" key="8">
    <source>
        <dbReference type="ARBA" id="ARBA00023004"/>
    </source>
</evidence>
<evidence type="ECO:0000313" key="11">
    <source>
        <dbReference type="EMBL" id="MFC4665132.1"/>
    </source>
</evidence>
<organism evidence="11 12">
    <name type="scientific">Falsiporphyromonas endometrii</name>
    <dbReference type="NCBI Taxonomy" id="1387297"/>
    <lineage>
        <taxon>Bacteria</taxon>
        <taxon>Pseudomonadati</taxon>
        <taxon>Bacteroidota</taxon>
        <taxon>Bacteroidia</taxon>
        <taxon>Bacteroidales</taxon>
        <taxon>Porphyromonadaceae</taxon>
        <taxon>Falsiporphyromonas</taxon>
    </lineage>
</organism>
<dbReference type="NCBIfam" id="NF006878">
    <property type="entry name" value="PRK09375.1-2"/>
    <property type="match status" value="1"/>
</dbReference>
<dbReference type="InterPro" id="IPR036094">
    <property type="entry name" value="NadA_sf"/>
</dbReference>
<protein>
    <recommendedName>
        <fullName evidence="3 10">Quinolinate synthase</fullName>
        <ecNumber evidence="3 10">2.5.1.72</ecNumber>
    </recommendedName>
</protein>
<evidence type="ECO:0000313" key="12">
    <source>
        <dbReference type="Proteomes" id="UP001596020"/>
    </source>
</evidence>
<evidence type="ECO:0000256" key="3">
    <source>
        <dbReference type="ARBA" id="ARBA00012669"/>
    </source>
</evidence>
<dbReference type="Proteomes" id="UP001596020">
    <property type="component" value="Unassembled WGS sequence"/>
</dbReference>
<sequence>MTNQQLISKIEQLKRDKNVVILAHYYARPEVQDIADFIGDSLQLARQAATTQADIILFCGVHFMAETAAILSPTKKVLSPTPYAGCSLAEGVTAEDLRKWKSDHPGGLVVSYVNTTAEVKSETDYCVTSSNALEVVERLPKDKPILFGPDKNLGTYIARKLHRDMDIWKACCFVHDRIDADSLLDMAEQYPDADILIHPESLGATSDKVLNHPRCFMYSTSGILSHAAKSNKKRFVIATEPGVMHLLRKNSPEKEFIPVQPSNLCYHMKEAGLFEVYEALNKEQYVVTVPEDIRKKAELPLNRMLKG</sequence>
<dbReference type="InterPro" id="IPR003473">
    <property type="entry name" value="NadA"/>
</dbReference>
<dbReference type="GO" id="GO:0016740">
    <property type="term" value="F:transferase activity"/>
    <property type="evidence" value="ECO:0007669"/>
    <property type="project" value="UniProtKB-KW"/>
</dbReference>
<keyword evidence="8" id="KW-0408">Iron</keyword>
<accession>A0ABV9K5B9</accession>
<keyword evidence="4" id="KW-0004">4Fe-4S</keyword>
<evidence type="ECO:0000256" key="5">
    <source>
        <dbReference type="ARBA" id="ARBA00022642"/>
    </source>
</evidence>
<dbReference type="EMBL" id="JBHSGO010000005">
    <property type="protein sequence ID" value="MFC4665132.1"/>
    <property type="molecule type" value="Genomic_DNA"/>
</dbReference>
<gene>
    <name evidence="11" type="primary">nadA</name>
    <name evidence="11" type="ORF">ACFO3G_00580</name>
</gene>
<comment type="caution">
    <text evidence="11">The sequence shown here is derived from an EMBL/GenBank/DDBJ whole genome shotgun (WGS) entry which is preliminary data.</text>
</comment>
<evidence type="ECO:0000256" key="9">
    <source>
        <dbReference type="ARBA" id="ARBA00023014"/>
    </source>
</evidence>
<evidence type="ECO:0000256" key="10">
    <source>
        <dbReference type="NCBIfam" id="TIGR00550"/>
    </source>
</evidence>
<dbReference type="SUPFAM" id="SSF142754">
    <property type="entry name" value="NadA-like"/>
    <property type="match status" value="1"/>
</dbReference>
<evidence type="ECO:0000256" key="4">
    <source>
        <dbReference type="ARBA" id="ARBA00022485"/>
    </source>
</evidence>
<dbReference type="Gene3D" id="3.40.50.10800">
    <property type="entry name" value="NadA-like"/>
    <property type="match status" value="3"/>
</dbReference>
<dbReference type="PANTHER" id="PTHR30573">
    <property type="entry name" value="QUINOLINATE SYNTHETASE A"/>
    <property type="match status" value="1"/>
</dbReference>
<name>A0ABV9K5B9_9PORP</name>